<organism evidence="2 3">
    <name type="scientific">Helicobacter aurati</name>
    <dbReference type="NCBI Taxonomy" id="137778"/>
    <lineage>
        <taxon>Bacteria</taxon>
        <taxon>Pseudomonadati</taxon>
        <taxon>Campylobacterota</taxon>
        <taxon>Epsilonproteobacteria</taxon>
        <taxon>Campylobacterales</taxon>
        <taxon>Helicobacteraceae</taxon>
        <taxon>Helicobacter</taxon>
    </lineage>
</organism>
<dbReference type="OrthoDB" id="5320219at2"/>
<dbReference type="Gene3D" id="3.40.50.12230">
    <property type="match status" value="1"/>
</dbReference>
<protein>
    <recommendedName>
        <fullName evidence="1">Formyl transferase N-terminal domain-containing protein</fullName>
    </recommendedName>
</protein>
<sequence>MIFEQIIIIGSGTIASNILESLLRYQPYLFTISYRAHSLSSLQHIAKKHAIPYLHFHSSQELDMFFATLSAHTLIISANNHYLFKESALCKANLKIINFHNALLPNHKGVNAPVWSIYQQDNKSGITWHIVNNQIDSGDILIQKELELSSDMTSLFLFRVLMNLGFQAFVELQEDLLLWNLTPQPMLQSNDKPHKARDLPNSGFLDVTWHEKQMSAFLRSMDAFNVLPKPRLSIQNHVFVIMKYWLNKDKLAKLATQETMLLQIGNITLALCLESQSSIKENNVALANCAHILSPRYDTGGGGRYPYK</sequence>
<proteinExistence type="predicted"/>
<dbReference type="EMBL" id="NXLW01000001">
    <property type="protein sequence ID" value="RDU73625.1"/>
    <property type="molecule type" value="Genomic_DNA"/>
</dbReference>
<gene>
    <name evidence="2" type="ORF">CQA66_00040</name>
</gene>
<dbReference type="InterPro" id="IPR036477">
    <property type="entry name" value="Formyl_transf_N_sf"/>
</dbReference>
<feature type="domain" description="Formyl transferase N-terminal" evidence="1">
    <location>
        <begin position="74"/>
        <end position="156"/>
    </location>
</feature>
<dbReference type="SUPFAM" id="SSF53328">
    <property type="entry name" value="Formyltransferase"/>
    <property type="match status" value="1"/>
</dbReference>
<dbReference type="Proteomes" id="UP000256424">
    <property type="component" value="Unassembled WGS sequence"/>
</dbReference>
<evidence type="ECO:0000313" key="3">
    <source>
        <dbReference type="Proteomes" id="UP000256424"/>
    </source>
</evidence>
<dbReference type="PANTHER" id="PTHR11138">
    <property type="entry name" value="METHIONYL-TRNA FORMYLTRANSFERASE"/>
    <property type="match status" value="1"/>
</dbReference>
<name>A0A3D8J8V0_9HELI</name>
<reference evidence="2 3" key="1">
    <citation type="submission" date="2018-04" db="EMBL/GenBank/DDBJ databases">
        <title>Novel Campyloabacter and Helicobacter Species and Strains.</title>
        <authorList>
            <person name="Mannion A.J."/>
            <person name="Shen Z."/>
            <person name="Fox J.G."/>
        </authorList>
    </citation>
    <scope>NUCLEOTIDE SEQUENCE [LARGE SCALE GENOMIC DNA]</scope>
    <source>
        <strain evidence="2 3">MIT 97-5075</strain>
    </source>
</reference>
<dbReference type="AlphaFoldDB" id="A0A3D8J8V0"/>
<dbReference type="InterPro" id="IPR002376">
    <property type="entry name" value="Formyl_transf_N"/>
</dbReference>
<evidence type="ECO:0000313" key="2">
    <source>
        <dbReference type="EMBL" id="RDU73625.1"/>
    </source>
</evidence>
<evidence type="ECO:0000259" key="1">
    <source>
        <dbReference type="Pfam" id="PF00551"/>
    </source>
</evidence>
<comment type="caution">
    <text evidence="2">The sequence shown here is derived from an EMBL/GenBank/DDBJ whole genome shotgun (WGS) entry which is preliminary data.</text>
</comment>
<dbReference type="GO" id="GO:0004479">
    <property type="term" value="F:methionyl-tRNA formyltransferase activity"/>
    <property type="evidence" value="ECO:0007669"/>
    <property type="project" value="TreeGrafter"/>
</dbReference>
<dbReference type="RefSeq" id="WP_104763724.1">
    <property type="nucleotide sequence ID" value="NZ_FZPM01000030.1"/>
</dbReference>
<accession>A0A3D8J8V0</accession>
<dbReference type="Pfam" id="PF00551">
    <property type="entry name" value="Formyl_trans_N"/>
    <property type="match status" value="1"/>
</dbReference>
<dbReference type="PANTHER" id="PTHR11138:SF5">
    <property type="entry name" value="METHIONYL-TRNA FORMYLTRANSFERASE, MITOCHONDRIAL"/>
    <property type="match status" value="1"/>
</dbReference>
<dbReference type="GO" id="GO:0005829">
    <property type="term" value="C:cytosol"/>
    <property type="evidence" value="ECO:0007669"/>
    <property type="project" value="TreeGrafter"/>
</dbReference>
<keyword evidence="3" id="KW-1185">Reference proteome</keyword>